<dbReference type="PANTHER" id="PTHR30093">
    <property type="entry name" value="GENERAL SECRETION PATHWAY PROTEIN G"/>
    <property type="match status" value="1"/>
</dbReference>
<reference evidence="3" key="1">
    <citation type="submission" date="2017-02" db="EMBL/GenBank/DDBJ databases">
        <title>Comparative genomics and description of representatives of a novel lineage of planctomycetes thriving in anoxic sediments.</title>
        <authorList>
            <person name="Spring S."/>
            <person name="Bunk B."/>
            <person name="Sproer C."/>
            <person name="Klenk H.-P."/>
        </authorList>
    </citation>
    <scope>NUCLEOTIDE SEQUENCE [LARGE SCALE GENOMIC DNA]</scope>
    <source>
        <strain evidence="3">L21-RPul-D3</strain>
    </source>
</reference>
<keyword evidence="1" id="KW-1133">Transmembrane helix</keyword>
<proteinExistence type="predicted"/>
<dbReference type="InterPro" id="IPR012902">
    <property type="entry name" value="N_methyl_site"/>
</dbReference>
<evidence type="ECO:0000313" key="3">
    <source>
        <dbReference type="Proteomes" id="UP000188273"/>
    </source>
</evidence>
<feature type="transmembrane region" description="Helical" evidence="1">
    <location>
        <begin position="12"/>
        <end position="34"/>
    </location>
</feature>
<dbReference type="Pfam" id="PF07963">
    <property type="entry name" value="N_methyl"/>
    <property type="match status" value="1"/>
</dbReference>
<dbReference type="SUPFAM" id="SSF54523">
    <property type="entry name" value="Pili subunits"/>
    <property type="match status" value="1"/>
</dbReference>
<dbReference type="InterPro" id="IPR045584">
    <property type="entry name" value="Pilin-like"/>
</dbReference>
<dbReference type="NCBIfam" id="TIGR02532">
    <property type="entry name" value="IV_pilin_GFxxxE"/>
    <property type="match status" value="1"/>
</dbReference>
<dbReference type="PANTHER" id="PTHR30093:SF2">
    <property type="entry name" value="TYPE II SECRETION SYSTEM PROTEIN H"/>
    <property type="match status" value="1"/>
</dbReference>
<dbReference type="KEGG" id="pbu:L21SP3_00137"/>
<dbReference type="EMBL" id="CP019633">
    <property type="protein sequence ID" value="AQQ08361.1"/>
    <property type="molecule type" value="Genomic_DNA"/>
</dbReference>
<accession>A0A1Q2HM57</accession>
<keyword evidence="1" id="KW-0472">Membrane</keyword>
<dbReference type="Gene3D" id="3.30.700.10">
    <property type="entry name" value="Glycoprotein, Type 4 Pilin"/>
    <property type="match status" value="1"/>
</dbReference>
<keyword evidence="3" id="KW-1185">Reference proteome</keyword>
<gene>
    <name evidence="2" type="ORF">L21SP3_00137</name>
</gene>
<dbReference type="AlphaFoldDB" id="A0A1Q2HM57"/>
<organism evidence="2 3">
    <name type="scientific">Sedimentisphaera cyanobacteriorum</name>
    <dbReference type="NCBI Taxonomy" id="1940790"/>
    <lineage>
        <taxon>Bacteria</taxon>
        <taxon>Pseudomonadati</taxon>
        <taxon>Planctomycetota</taxon>
        <taxon>Phycisphaerae</taxon>
        <taxon>Sedimentisphaerales</taxon>
        <taxon>Sedimentisphaeraceae</taxon>
        <taxon>Sedimentisphaera</taxon>
    </lineage>
</organism>
<dbReference type="STRING" id="1940790.L21SP3_00137"/>
<evidence type="ECO:0000256" key="1">
    <source>
        <dbReference type="SAM" id="Phobius"/>
    </source>
</evidence>
<keyword evidence="1" id="KW-0812">Transmembrane</keyword>
<name>A0A1Q2HM57_9BACT</name>
<dbReference type="Proteomes" id="UP000188273">
    <property type="component" value="Chromosome"/>
</dbReference>
<evidence type="ECO:0000313" key="2">
    <source>
        <dbReference type="EMBL" id="AQQ08361.1"/>
    </source>
</evidence>
<sequence>MRSISASKAFTLIEVIVVISVISLLIVILIPVLGRARNEAMRFQCSSNLKSIGVGYYTYVFSNDDKFPDPDVLDVTSYRVGPEYVTEDGKRESFGLACLFDDNQIIEGGSDVWICPDGNNKWMRDYGVTYAFSVSQVFFEKKYPDFTSEEMREIALTWDNWQLFPAEVGVRGQPYPKFLPMHRIKFPHAYKNNSAQSMAFDGVNILLLDGSTTRGSKFYFK</sequence>
<protein>
    <submittedName>
        <fullName evidence="2">Competence protein ComGC</fullName>
    </submittedName>
</protein>